<name>A0A3B0A4E6_9ACTN</name>
<organism evidence="3 4">
    <name type="scientific">Micromonospora costi</name>
    <dbReference type="NCBI Taxonomy" id="1530042"/>
    <lineage>
        <taxon>Bacteria</taxon>
        <taxon>Bacillati</taxon>
        <taxon>Actinomycetota</taxon>
        <taxon>Actinomycetes</taxon>
        <taxon>Micromonosporales</taxon>
        <taxon>Micromonosporaceae</taxon>
        <taxon>Micromonospora</taxon>
    </lineage>
</organism>
<proteinExistence type="predicted"/>
<dbReference type="EMBL" id="RBAN01000002">
    <property type="protein sequence ID" value="RKN55310.1"/>
    <property type="molecule type" value="Genomic_DNA"/>
</dbReference>
<dbReference type="Gene3D" id="3.40.630.30">
    <property type="match status" value="1"/>
</dbReference>
<dbReference type="InterPro" id="IPR000182">
    <property type="entry name" value="GNAT_dom"/>
</dbReference>
<dbReference type="AlphaFoldDB" id="A0A3B0A4E6"/>
<dbReference type="PANTHER" id="PTHR42791:SF1">
    <property type="entry name" value="N-ACETYLTRANSFERASE DOMAIN-CONTAINING PROTEIN"/>
    <property type="match status" value="1"/>
</dbReference>
<dbReference type="CDD" id="cd04301">
    <property type="entry name" value="NAT_SF"/>
    <property type="match status" value="1"/>
</dbReference>
<feature type="compositionally biased region" description="Polar residues" evidence="1">
    <location>
        <begin position="200"/>
        <end position="212"/>
    </location>
</feature>
<gene>
    <name evidence="3" type="ORF">D7193_11490</name>
</gene>
<dbReference type="Pfam" id="PF13508">
    <property type="entry name" value="Acetyltransf_7"/>
    <property type="match status" value="1"/>
</dbReference>
<dbReference type="InterPro" id="IPR052523">
    <property type="entry name" value="Trichothecene_AcTrans"/>
</dbReference>
<feature type="region of interest" description="Disordered" evidence="1">
    <location>
        <begin position="178"/>
        <end position="218"/>
    </location>
</feature>
<dbReference type="SUPFAM" id="SSF55729">
    <property type="entry name" value="Acyl-CoA N-acyltransferases (Nat)"/>
    <property type="match status" value="1"/>
</dbReference>
<dbReference type="Proteomes" id="UP000279968">
    <property type="component" value="Unassembled WGS sequence"/>
</dbReference>
<comment type="caution">
    <text evidence="3">The sequence shown here is derived from an EMBL/GenBank/DDBJ whole genome shotgun (WGS) entry which is preliminary data.</text>
</comment>
<evidence type="ECO:0000259" key="2">
    <source>
        <dbReference type="PROSITE" id="PS51186"/>
    </source>
</evidence>
<accession>A0A3B0A4E6</accession>
<evidence type="ECO:0000313" key="3">
    <source>
        <dbReference type="EMBL" id="RKN55310.1"/>
    </source>
</evidence>
<dbReference type="OrthoDB" id="7057833at2"/>
<dbReference type="PANTHER" id="PTHR42791">
    <property type="entry name" value="GNAT FAMILY ACETYLTRANSFERASE"/>
    <property type="match status" value="1"/>
</dbReference>
<feature type="domain" description="N-acetyltransferase" evidence="2">
    <location>
        <begin position="5"/>
        <end position="194"/>
    </location>
</feature>
<dbReference type="InterPro" id="IPR016181">
    <property type="entry name" value="Acyl_CoA_acyltransferase"/>
</dbReference>
<evidence type="ECO:0000313" key="4">
    <source>
        <dbReference type="Proteomes" id="UP000279968"/>
    </source>
</evidence>
<dbReference type="RefSeq" id="WP_120779498.1">
    <property type="nucleotide sequence ID" value="NZ_JBHLUP010000002.1"/>
</dbReference>
<dbReference type="PROSITE" id="PS51186">
    <property type="entry name" value="GNAT"/>
    <property type="match status" value="1"/>
</dbReference>
<keyword evidence="3" id="KW-0808">Transferase</keyword>
<sequence>MDAVPRIRAAHWTDKEPVAALIADALHTHPVAAWLVPEPAPRRRILTDVLAIWIEHAMFFGDIYLTDDHTAAAVGFHRYRPIPLPANYGIRLPDAAGEHAGRFVLLDHLMSAQQPTEPHYHLAFLAVAPTAQGTGRGTALLEHHRSRVDRIGLPSYATPVSDATTLYRRYGYTPRRTVTLPGGPTIHPMRRNLPPGSGTWPLNASNIDSPGHSQDRVI</sequence>
<protein>
    <submittedName>
        <fullName evidence="3">GNAT family N-acetyltransferase</fullName>
    </submittedName>
</protein>
<keyword evidence="4" id="KW-1185">Reference proteome</keyword>
<reference evidence="3 4" key="1">
    <citation type="journal article" date="2015" name="Int. J. Syst. Evol. Microbiol.">
        <title>Micromonospora costi sp. nov., isolated from a leaf of Costus speciosus.</title>
        <authorList>
            <person name="Thawai C."/>
        </authorList>
    </citation>
    <scope>NUCLEOTIDE SEQUENCE [LARGE SCALE GENOMIC DNA]</scope>
    <source>
        <strain evidence="3 4">CS1-12</strain>
    </source>
</reference>
<dbReference type="GO" id="GO:0016747">
    <property type="term" value="F:acyltransferase activity, transferring groups other than amino-acyl groups"/>
    <property type="evidence" value="ECO:0007669"/>
    <property type="project" value="InterPro"/>
</dbReference>
<evidence type="ECO:0000256" key="1">
    <source>
        <dbReference type="SAM" id="MobiDB-lite"/>
    </source>
</evidence>